<proteinExistence type="predicted"/>
<protein>
    <submittedName>
        <fullName evidence="3">Nucleolar protein 56</fullName>
    </submittedName>
</protein>
<dbReference type="Gene3D" id="3.40.50.1820">
    <property type="entry name" value="alpha/beta hydrolase"/>
    <property type="match status" value="1"/>
</dbReference>
<sequence>MRWHERSRRRTLTLLGSFGTATLAGCTLGVEADPSFDHPGQVHVDEPFEMRIEDVPDGDPLELVLEGGDGTGDRFGAAVELEVDGDPVDVNDAAVVGGDVPADLEVPTTVALLQFADVSWWEFHYGGRRRQGSFEWPDERTLRFVLRNPAGDELGSTSVRRQYPAVESVEPDGDLVGTAFEPERNGEASGIVVLHGSDGERWDHVAALLARHGYTALALEYFDGPGLPDDLVEIPLEYVERAIDWVLDRDRVTGDRAGLWGVSKGGELALLAGSRLDSVGPVVSIAGSGLVWEGGASADDLPETSSWSIGGDPVSYLTLSDVDWEPGPNSPVVELFADALEVADGAAIDEATIPVEEIEGPVLLVSGGDDRLWPAERLQNVAVARLESADHPSHRHLVYEDAGHGIFQPYFPLEETYGRGYGGTLAASAEAAHDHWPDVLTAFSALDVPAR</sequence>
<reference evidence="4" key="1">
    <citation type="submission" date="2016-10" db="EMBL/GenBank/DDBJ databases">
        <authorList>
            <person name="Varghese N."/>
            <person name="Submissions S."/>
        </authorList>
    </citation>
    <scope>NUCLEOTIDE SEQUENCE [LARGE SCALE GENOMIC DNA]</scope>
    <source>
        <strain evidence="4">DSM 13078</strain>
    </source>
</reference>
<dbReference type="InterPro" id="IPR029058">
    <property type="entry name" value="AB_hydrolase_fold"/>
</dbReference>
<name>A0A1I1FE26_NATHA</name>
<dbReference type="Pfam" id="PF08840">
    <property type="entry name" value="BAAT_C"/>
    <property type="match status" value="1"/>
</dbReference>
<dbReference type="GO" id="GO:0006631">
    <property type="term" value="P:fatty acid metabolic process"/>
    <property type="evidence" value="ECO:0007669"/>
    <property type="project" value="TreeGrafter"/>
</dbReference>
<evidence type="ECO:0000313" key="4">
    <source>
        <dbReference type="Proteomes" id="UP000199161"/>
    </source>
</evidence>
<feature type="active site" description="Charge relay system" evidence="1">
    <location>
        <position position="404"/>
    </location>
</feature>
<dbReference type="EMBL" id="FOKW01000003">
    <property type="protein sequence ID" value="SFB97222.1"/>
    <property type="molecule type" value="Genomic_DNA"/>
</dbReference>
<evidence type="ECO:0000259" key="2">
    <source>
        <dbReference type="Pfam" id="PF08840"/>
    </source>
</evidence>
<evidence type="ECO:0000256" key="1">
    <source>
        <dbReference type="PIRSR" id="PIRSR016521-1"/>
    </source>
</evidence>
<dbReference type="OrthoDB" id="205226at2157"/>
<keyword evidence="4" id="KW-1185">Reference proteome</keyword>
<feature type="domain" description="BAAT/Acyl-CoA thioester hydrolase C-terminal" evidence="2">
    <location>
        <begin position="234"/>
        <end position="443"/>
    </location>
</feature>
<evidence type="ECO:0000313" key="3">
    <source>
        <dbReference type="EMBL" id="SFB97222.1"/>
    </source>
</evidence>
<dbReference type="GO" id="GO:0047617">
    <property type="term" value="F:fatty acyl-CoA hydrolase activity"/>
    <property type="evidence" value="ECO:0007669"/>
    <property type="project" value="TreeGrafter"/>
</dbReference>
<dbReference type="PANTHER" id="PTHR10824:SF4">
    <property type="entry name" value="ACYL-COENZYME A THIOESTERASE 1-LIKE"/>
    <property type="match status" value="1"/>
</dbReference>
<dbReference type="SUPFAM" id="SSF53474">
    <property type="entry name" value="alpha/beta-Hydrolases"/>
    <property type="match status" value="1"/>
</dbReference>
<feature type="active site" description="Charge relay system" evidence="1">
    <location>
        <position position="263"/>
    </location>
</feature>
<dbReference type="GO" id="GO:0006637">
    <property type="term" value="P:acyl-CoA metabolic process"/>
    <property type="evidence" value="ECO:0007669"/>
    <property type="project" value="InterPro"/>
</dbReference>
<accession>A0A1I1FE26</accession>
<organism evidence="3 4">
    <name type="scientific">Natronobacterium haloterrestre</name>
    <name type="common">Halobiforma haloterrestris</name>
    <dbReference type="NCBI Taxonomy" id="148448"/>
    <lineage>
        <taxon>Archaea</taxon>
        <taxon>Methanobacteriati</taxon>
        <taxon>Methanobacteriota</taxon>
        <taxon>Stenosarchaea group</taxon>
        <taxon>Halobacteria</taxon>
        <taxon>Halobacteriales</taxon>
        <taxon>Natrialbaceae</taxon>
        <taxon>Natronobacterium</taxon>
    </lineage>
</organism>
<dbReference type="RefSeq" id="WP_089786897.1">
    <property type="nucleotide sequence ID" value="NZ_FOKW01000003.1"/>
</dbReference>
<gene>
    <name evidence="3" type="ORF">SAMN05444422_103296</name>
</gene>
<dbReference type="Proteomes" id="UP000199161">
    <property type="component" value="Unassembled WGS sequence"/>
</dbReference>
<dbReference type="AlphaFoldDB" id="A0A1I1FE26"/>
<dbReference type="PROSITE" id="PS51257">
    <property type="entry name" value="PROKAR_LIPOPROTEIN"/>
    <property type="match status" value="1"/>
</dbReference>
<feature type="active site" description="Charge relay system" evidence="1">
    <location>
        <position position="370"/>
    </location>
</feature>
<dbReference type="PANTHER" id="PTHR10824">
    <property type="entry name" value="ACYL-COENZYME A THIOESTERASE-RELATED"/>
    <property type="match status" value="1"/>
</dbReference>
<dbReference type="InterPro" id="IPR014940">
    <property type="entry name" value="BAAT_C"/>
</dbReference>